<dbReference type="PROSITE" id="PS51186">
    <property type="entry name" value="GNAT"/>
    <property type="match status" value="1"/>
</dbReference>
<sequence>MPGHLLLLATIGSGRAVGFVFGVLMRHPDKDPEMFLFELGVDDAYRRRVIAVASIRALARQAVDLGRAGMWTGTERGNAAALAVYTSLGATVDTESVFIEWNDLAEAFAPDVAPRTSS</sequence>
<reference evidence="2 3" key="1">
    <citation type="submission" date="2019-07" db="EMBL/GenBank/DDBJ databases">
        <title>Analysis of the biochemical properties, biological activity and biotechnological potential of siderophores and biosurfactants produced by Antarctic psychrotolerant bacteria.</title>
        <authorList>
            <person name="Styczynski M."/>
            <person name="Krucon T."/>
            <person name="Decewicz P."/>
            <person name="Dziewit L."/>
        </authorList>
    </citation>
    <scope>NUCLEOTIDE SEQUENCE [LARGE SCALE GENOMIC DNA]</scope>
    <source>
        <strain evidence="2 3">ANT_H27</strain>
    </source>
</reference>
<dbReference type="AlphaFoldDB" id="A0A5B0EFD3"/>
<dbReference type="Pfam" id="PF00583">
    <property type="entry name" value="Acetyltransf_1"/>
    <property type="match status" value="1"/>
</dbReference>
<keyword evidence="2" id="KW-0808">Transferase</keyword>
<dbReference type="RefSeq" id="WP_149619601.1">
    <property type="nucleotide sequence ID" value="NZ_VOBL01000009.1"/>
</dbReference>
<feature type="domain" description="N-acetyltransferase" evidence="1">
    <location>
        <begin position="1"/>
        <end position="111"/>
    </location>
</feature>
<dbReference type="GO" id="GO:0016747">
    <property type="term" value="F:acyltransferase activity, transferring groups other than amino-acyl groups"/>
    <property type="evidence" value="ECO:0007669"/>
    <property type="project" value="InterPro"/>
</dbReference>
<accession>A0A5B0EFD3</accession>
<dbReference type="OrthoDB" id="4119890at2"/>
<gene>
    <name evidence="2" type="ORF">FQ154_10035</name>
</gene>
<protein>
    <submittedName>
        <fullName evidence="2">GNAT family N-acetyltransferase</fullName>
    </submittedName>
</protein>
<proteinExistence type="predicted"/>
<dbReference type="Gene3D" id="3.40.630.30">
    <property type="match status" value="1"/>
</dbReference>
<dbReference type="EMBL" id="VOBL01000009">
    <property type="protein sequence ID" value="KAA0976500.1"/>
    <property type="molecule type" value="Genomic_DNA"/>
</dbReference>
<dbReference type="InterPro" id="IPR016181">
    <property type="entry name" value="Acyl_CoA_acyltransferase"/>
</dbReference>
<dbReference type="InterPro" id="IPR000182">
    <property type="entry name" value="GNAT_dom"/>
</dbReference>
<dbReference type="Proteomes" id="UP000323856">
    <property type="component" value="Unassembled WGS sequence"/>
</dbReference>
<dbReference type="SUPFAM" id="SSF55729">
    <property type="entry name" value="Acyl-CoA N-acyltransferases (Nat)"/>
    <property type="match status" value="1"/>
</dbReference>
<comment type="caution">
    <text evidence="2">The sequence shown here is derived from an EMBL/GenBank/DDBJ whole genome shotgun (WGS) entry which is preliminary data.</text>
</comment>
<dbReference type="CDD" id="cd04301">
    <property type="entry name" value="NAT_SF"/>
    <property type="match status" value="1"/>
</dbReference>
<organism evidence="2 3">
    <name type="scientific">Paeniglutamicibacter gangotriensis</name>
    <dbReference type="NCBI Taxonomy" id="254787"/>
    <lineage>
        <taxon>Bacteria</taxon>
        <taxon>Bacillati</taxon>
        <taxon>Actinomycetota</taxon>
        <taxon>Actinomycetes</taxon>
        <taxon>Micrococcales</taxon>
        <taxon>Micrococcaceae</taxon>
        <taxon>Paeniglutamicibacter</taxon>
    </lineage>
</organism>
<evidence type="ECO:0000259" key="1">
    <source>
        <dbReference type="PROSITE" id="PS51186"/>
    </source>
</evidence>
<name>A0A5B0EFD3_9MICC</name>
<evidence type="ECO:0000313" key="2">
    <source>
        <dbReference type="EMBL" id="KAA0976500.1"/>
    </source>
</evidence>
<evidence type="ECO:0000313" key="3">
    <source>
        <dbReference type="Proteomes" id="UP000323856"/>
    </source>
</evidence>